<sequence length="65" mass="6837">GFGPGRATLHDLTLLKDAFGDEIKLKASGGIASLEDALGFIEIGASRSAGRYNMIEQLNAIGYQP</sequence>
<reference evidence="1" key="1">
    <citation type="journal article" date="2014" name="Front. Microbiol.">
        <title>High frequency of phylogenetically diverse reductive dehalogenase-homologous genes in deep subseafloor sedimentary metagenomes.</title>
        <authorList>
            <person name="Kawai M."/>
            <person name="Futagami T."/>
            <person name="Toyoda A."/>
            <person name="Takaki Y."/>
            <person name="Nishi S."/>
            <person name="Hori S."/>
            <person name="Arai W."/>
            <person name="Tsubouchi T."/>
            <person name="Morono Y."/>
            <person name="Uchiyama I."/>
            <person name="Ito T."/>
            <person name="Fujiyama A."/>
            <person name="Inagaki F."/>
            <person name="Takami H."/>
        </authorList>
    </citation>
    <scope>NUCLEOTIDE SEQUENCE</scope>
    <source>
        <strain evidence="1">Expedition CK06-06</strain>
    </source>
</reference>
<dbReference type="InterPro" id="IPR013785">
    <property type="entry name" value="Aldolase_TIM"/>
</dbReference>
<feature type="non-terminal residue" evidence="1">
    <location>
        <position position="1"/>
    </location>
</feature>
<organism evidence="1">
    <name type="scientific">marine sediment metagenome</name>
    <dbReference type="NCBI Taxonomy" id="412755"/>
    <lineage>
        <taxon>unclassified sequences</taxon>
        <taxon>metagenomes</taxon>
        <taxon>ecological metagenomes</taxon>
    </lineage>
</organism>
<dbReference type="AlphaFoldDB" id="X1VRE1"/>
<protein>
    <recommendedName>
        <fullName evidence="2">Deoxyribose-phosphate aldolase</fullName>
    </recommendedName>
</protein>
<accession>X1VRE1</accession>
<dbReference type="Gene3D" id="3.20.20.70">
    <property type="entry name" value="Aldolase class I"/>
    <property type="match status" value="1"/>
</dbReference>
<evidence type="ECO:0000313" key="1">
    <source>
        <dbReference type="EMBL" id="GAJ19501.1"/>
    </source>
</evidence>
<comment type="caution">
    <text evidence="1">The sequence shown here is derived from an EMBL/GenBank/DDBJ whole genome shotgun (WGS) entry which is preliminary data.</text>
</comment>
<evidence type="ECO:0008006" key="2">
    <source>
        <dbReference type="Google" id="ProtNLM"/>
    </source>
</evidence>
<gene>
    <name evidence="1" type="ORF">S12H4_62530</name>
</gene>
<proteinExistence type="predicted"/>
<dbReference type="EMBL" id="BARW01041997">
    <property type="protein sequence ID" value="GAJ19501.1"/>
    <property type="molecule type" value="Genomic_DNA"/>
</dbReference>
<name>X1VRE1_9ZZZZ</name>
<dbReference type="SUPFAM" id="SSF51569">
    <property type="entry name" value="Aldolase"/>
    <property type="match status" value="1"/>
</dbReference>